<accession>A0A413M2N0</accession>
<keyword evidence="1" id="KW-1133">Transmembrane helix</keyword>
<gene>
    <name evidence="2" type="ORF">DXA03_14120</name>
</gene>
<comment type="caution">
    <text evidence="2">The sequence shown here is derived from an EMBL/GenBank/DDBJ whole genome shotgun (WGS) entry which is preliminary data.</text>
</comment>
<evidence type="ECO:0000313" key="3">
    <source>
        <dbReference type="Proteomes" id="UP000285209"/>
    </source>
</evidence>
<feature type="transmembrane region" description="Helical" evidence="1">
    <location>
        <begin position="80"/>
        <end position="101"/>
    </location>
</feature>
<dbReference type="RefSeq" id="WP_118017687.1">
    <property type="nucleotide sequence ID" value="NZ_JADMQZ010000041.1"/>
</dbReference>
<dbReference type="AlphaFoldDB" id="A0A413M2N0"/>
<keyword evidence="1" id="KW-0812">Transmembrane</keyword>
<protein>
    <submittedName>
        <fullName evidence="2">Uncharacterized protein</fullName>
    </submittedName>
</protein>
<dbReference type="Proteomes" id="UP000285209">
    <property type="component" value="Unassembled WGS sequence"/>
</dbReference>
<evidence type="ECO:0000256" key="1">
    <source>
        <dbReference type="SAM" id="Phobius"/>
    </source>
</evidence>
<sequence length="110" mass="12707">MNENNYIQTIDENSTLQDSIIENMCLKAFESISDAENTSKEKYITKTMLIKSSNDMSTQEKLTSLDKNYEQRNHERWQNLLYFAIIPFSVLGVAVASPMAMKNVRKLFTT</sequence>
<name>A0A413M2N0_9FIRM</name>
<keyword evidence="1" id="KW-0472">Membrane</keyword>
<dbReference type="EMBL" id="QSDV01000043">
    <property type="protein sequence ID" value="RGZ14966.1"/>
    <property type="molecule type" value="Genomic_DNA"/>
</dbReference>
<proteinExistence type="predicted"/>
<reference evidence="2 3" key="1">
    <citation type="submission" date="2018-08" db="EMBL/GenBank/DDBJ databases">
        <title>A genome reference for cultivated species of the human gut microbiota.</title>
        <authorList>
            <person name="Zou Y."/>
            <person name="Xue W."/>
            <person name="Luo G."/>
        </authorList>
    </citation>
    <scope>NUCLEOTIDE SEQUENCE [LARGE SCALE GENOMIC DNA]</scope>
    <source>
        <strain evidence="2 3">AM54-25XD</strain>
    </source>
</reference>
<organism evidence="2 3">
    <name type="scientific">Agathobacter rectalis</name>
    <dbReference type="NCBI Taxonomy" id="39491"/>
    <lineage>
        <taxon>Bacteria</taxon>
        <taxon>Bacillati</taxon>
        <taxon>Bacillota</taxon>
        <taxon>Clostridia</taxon>
        <taxon>Lachnospirales</taxon>
        <taxon>Lachnospiraceae</taxon>
        <taxon>Agathobacter</taxon>
    </lineage>
</organism>
<evidence type="ECO:0000313" key="2">
    <source>
        <dbReference type="EMBL" id="RGZ14966.1"/>
    </source>
</evidence>